<organism evidence="1 2">
    <name type="scientific">Maledivibacter halophilus</name>
    <dbReference type="NCBI Taxonomy" id="36842"/>
    <lineage>
        <taxon>Bacteria</taxon>
        <taxon>Bacillati</taxon>
        <taxon>Bacillota</taxon>
        <taxon>Clostridia</taxon>
        <taxon>Peptostreptococcales</taxon>
        <taxon>Caminicellaceae</taxon>
        <taxon>Maledivibacter</taxon>
    </lineage>
</organism>
<dbReference type="Proteomes" id="UP000190285">
    <property type="component" value="Unassembled WGS sequence"/>
</dbReference>
<protein>
    <submittedName>
        <fullName evidence="1">Predicted RNA-binding protein containing a PIN domain</fullName>
    </submittedName>
</protein>
<name>A0A1T5MI44_9FIRM</name>
<dbReference type="InterPro" id="IPR010298">
    <property type="entry name" value="YacP-like"/>
</dbReference>
<proteinExistence type="predicted"/>
<accession>A0A1T5MI44</accession>
<dbReference type="RefSeq" id="WP_170917565.1">
    <property type="nucleotide sequence ID" value="NZ_FUZT01000016.1"/>
</dbReference>
<dbReference type="EMBL" id="FUZT01000016">
    <property type="protein sequence ID" value="SKC87588.1"/>
    <property type="molecule type" value="Genomic_DNA"/>
</dbReference>
<gene>
    <name evidence="1" type="ORF">SAMN02194393_04714</name>
</gene>
<keyword evidence="2" id="KW-1185">Reference proteome</keyword>
<sequence length="70" mass="8228">MVTSDWAEQQIVLGSGGIRVLPRELKIEYNQMRSKIKKRARKTTQSRMVLGDRIDDKVLEILEKWRKDKG</sequence>
<evidence type="ECO:0000313" key="1">
    <source>
        <dbReference type="EMBL" id="SKC87588.1"/>
    </source>
</evidence>
<dbReference type="AlphaFoldDB" id="A0A1T5MI44"/>
<evidence type="ECO:0000313" key="2">
    <source>
        <dbReference type="Proteomes" id="UP000190285"/>
    </source>
</evidence>
<dbReference type="Pfam" id="PF05991">
    <property type="entry name" value="NYN_YacP"/>
    <property type="match status" value="1"/>
</dbReference>
<dbReference type="STRING" id="36842.SAMN02194393_04714"/>
<reference evidence="1 2" key="1">
    <citation type="submission" date="2017-02" db="EMBL/GenBank/DDBJ databases">
        <authorList>
            <person name="Peterson S.W."/>
        </authorList>
    </citation>
    <scope>NUCLEOTIDE SEQUENCE [LARGE SCALE GENOMIC DNA]</scope>
    <source>
        <strain evidence="1 2">M1</strain>
    </source>
</reference>